<organism evidence="1 2">
    <name type="scientific">Streptomyces virginiae</name>
    <name type="common">Streptomyces cinnamonensis</name>
    <dbReference type="NCBI Taxonomy" id="1961"/>
    <lineage>
        <taxon>Bacteria</taxon>
        <taxon>Bacillati</taxon>
        <taxon>Actinomycetota</taxon>
        <taxon>Actinomycetes</taxon>
        <taxon>Kitasatosporales</taxon>
        <taxon>Streptomycetaceae</taxon>
        <taxon>Streptomyces</taxon>
    </lineage>
</organism>
<evidence type="ECO:0000313" key="2">
    <source>
        <dbReference type="Proteomes" id="UP001432039"/>
    </source>
</evidence>
<keyword evidence="2" id="KW-1185">Reference proteome</keyword>
<evidence type="ECO:0008006" key="3">
    <source>
        <dbReference type="Google" id="ProtNLM"/>
    </source>
</evidence>
<protein>
    <recommendedName>
        <fullName evidence="3">Serine protease</fullName>
    </recommendedName>
</protein>
<dbReference type="Proteomes" id="UP001432039">
    <property type="component" value="Chromosome"/>
</dbReference>
<evidence type="ECO:0000313" key="1">
    <source>
        <dbReference type="EMBL" id="WUQ11107.1"/>
    </source>
</evidence>
<accession>A0ABZ1T765</accession>
<dbReference type="RefSeq" id="WP_328960619.1">
    <property type="nucleotide sequence ID" value="NZ_CP108090.1"/>
</dbReference>
<name>A0ABZ1T765_STRVG</name>
<gene>
    <name evidence="1" type="ORF">OG517_06525</name>
</gene>
<proteinExistence type="predicted"/>
<dbReference type="EMBL" id="CP108090">
    <property type="protein sequence ID" value="WUQ11107.1"/>
    <property type="molecule type" value="Genomic_DNA"/>
</dbReference>
<sequence length="574" mass="61798">MNSVEHLRRRLPRVRRMLRTLPGFLGVGLGVADDSATPVWRVYVDGADDPPVRVRGRGVLPRRLLDDVPASLLGLPTRVVVARTTVPSASPPFITAGASIETNHNKGAGSLGCFARDSSGHPVLLSCAHVLFPGFKVIGDLAVYSPDYSSCCSSGVRVGRPHYDPKLKAQPTEGNEWVGGYREGQWTGGFNWIPARVRGPGGTNLPGHASETDCAMARLDPGVKFHNAWQVDVGGTVTTIPIKGAVTEGLGIGKGPPVGTLPSHEQYVRVYNAVNGRLRFGTMLSNTLSEPDVTDPDRIVFRLGISDPKDHGSGSKTNVNQFLILPRPSPIPGQSLSDSYHNGEELTFEGGDSGSVVINHENRVVAMIIRAGPIDEYFKLDRTAPEFAHIGNLGIATPIGPILERLQVEIPAVEEGWSGTAPSAGDRVHIFLDRLPSAVELAQRRGAAQLREQLRTSVLGRLLLGKIGQHRKEVRELLTSTRPVAAGWRAVQGPAFYHHCVQGVRTPGHSVPTVINGVSRAQLVDTMLPLLIRYAGPALRRDLERYGRVLTGALSPAETIQDVPAALARPRVRS</sequence>
<reference evidence="1" key="1">
    <citation type="submission" date="2022-10" db="EMBL/GenBank/DDBJ databases">
        <title>The complete genomes of actinobacterial strains from the NBC collection.</title>
        <authorList>
            <person name="Joergensen T.S."/>
            <person name="Alvarez Arevalo M."/>
            <person name="Sterndorff E.B."/>
            <person name="Faurdal D."/>
            <person name="Vuksanovic O."/>
            <person name="Mourched A.-S."/>
            <person name="Charusanti P."/>
            <person name="Shaw S."/>
            <person name="Blin K."/>
            <person name="Weber T."/>
        </authorList>
    </citation>
    <scope>NUCLEOTIDE SEQUENCE</scope>
    <source>
        <strain evidence="1">NBC_00248</strain>
    </source>
</reference>